<dbReference type="Gene3D" id="3.40.710.10">
    <property type="entry name" value="DD-peptidase/beta-lactamase superfamily"/>
    <property type="match status" value="1"/>
</dbReference>
<dbReference type="RefSeq" id="WP_196149335.1">
    <property type="nucleotide sequence ID" value="NZ_JADMLG010000004.1"/>
</dbReference>
<comment type="caution">
    <text evidence="2">The sequence shown here is derived from an EMBL/GenBank/DDBJ whole genome shotgun (WGS) entry which is preliminary data.</text>
</comment>
<dbReference type="InterPro" id="IPR001466">
    <property type="entry name" value="Beta-lactam-related"/>
</dbReference>
<dbReference type="InterPro" id="IPR012338">
    <property type="entry name" value="Beta-lactam/transpept-like"/>
</dbReference>
<reference evidence="2" key="1">
    <citation type="submission" date="2020-11" db="EMBL/GenBank/DDBJ databases">
        <title>Nocardia NEAU-351.nov., a novel actinomycete isolated from the cow dung.</title>
        <authorList>
            <person name="Zhang X."/>
        </authorList>
    </citation>
    <scope>NUCLEOTIDE SEQUENCE</scope>
    <source>
        <strain evidence="2">NEAU-351</strain>
    </source>
</reference>
<dbReference type="AlphaFoldDB" id="A0A931IBV6"/>
<name>A0A931IBV6_9NOCA</name>
<dbReference type="PANTHER" id="PTHR46825:SF7">
    <property type="entry name" value="D-ALANYL-D-ALANINE CARBOXYPEPTIDASE"/>
    <property type="match status" value="1"/>
</dbReference>
<evidence type="ECO:0000313" key="2">
    <source>
        <dbReference type="EMBL" id="MBH0776995.1"/>
    </source>
</evidence>
<dbReference type="PANTHER" id="PTHR46825">
    <property type="entry name" value="D-ALANYL-D-ALANINE-CARBOXYPEPTIDASE/ENDOPEPTIDASE AMPH"/>
    <property type="match status" value="1"/>
</dbReference>
<gene>
    <name evidence="2" type="ORF">IT779_11935</name>
</gene>
<dbReference type="InterPro" id="IPR050491">
    <property type="entry name" value="AmpC-like"/>
</dbReference>
<dbReference type="Proteomes" id="UP000655751">
    <property type="component" value="Unassembled WGS sequence"/>
</dbReference>
<proteinExistence type="predicted"/>
<dbReference type="SUPFAM" id="SSF56601">
    <property type="entry name" value="beta-lactamase/transpeptidase-like"/>
    <property type="match status" value="1"/>
</dbReference>
<keyword evidence="3" id="KW-1185">Reference proteome</keyword>
<evidence type="ECO:0000259" key="1">
    <source>
        <dbReference type="Pfam" id="PF00144"/>
    </source>
</evidence>
<evidence type="ECO:0000313" key="3">
    <source>
        <dbReference type="Proteomes" id="UP000655751"/>
    </source>
</evidence>
<organism evidence="2 3">
    <name type="scientific">Nocardia bovistercoris</name>
    <dbReference type="NCBI Taxonomy" id="2785916"/>
    <lineage>
        <taxon>Bacteria</taxon>
        <taxon>Bacillati</taxon>
        <taxon>Actinomycetota</taxon>
        <taxon>Actinomycetes</taxon>
        <taxon>Mycobacteriales</taxon>
        <taxon>Nocardiaceae</taxon>
        <taxon>Nocardia</taxon>
    </lineage>
</organism>
<dbReference type="EMBL" id="JADMLG010000004">
    <property type="protein sequence ID" value="MBH0776995.1"/>
    <property type="molecule type" value="Genomic_DNA"/>
</dbReference>
<accession>A0A931IBV6</accession>
<sequence length="375" mass="39122">MSEFTLPSTIVSAGGNPPATAVPGVAASPAQILLAGARVAAGGGFPGVIGMVRNDPYREYVAVGFKKYQTQIAADSSAQFRIGGNTEAYTATVLLQLEAEGALSLDDTVQHWLPGAVAANGNDGAAITVRQLLNHTSGLPEYSASPTFTTSYTLNFEPYQPWAPQDLVNIALTQPPLGVPGQKFAFANTNYVLAGMVIEAVTGNTAAAEIRTRILTPFALDDTSFPTDDPQLYGNYLEGHSITWGIYRFVTASQVQAFGAAGAIVSTLDDLSVFTSALISGQLLPATQQEALKTTVPVPNSNGKASYGLGVLRTETAAGPVWQHTGGVLGYYSLWLTSDDGAKQVVVAANEHHMATGTTPQLKLGQAGLDAYAAL</sequence>
<feature type="domain" description="Beta-lactamase-related" evidence="1">
    <location>
        <begin position="42"/>
        <end position="353"/>
    </location>
</feature>
<protein>
    <submittedName>
        <fullName evidence="2">Beta-lactamase family protein</fullName>
    </submittedName>
</protein>
<dbReference type="Pfam" id="PF00144">
    <property type="entry name" value="Beta-lactamase"/>
    <property type="match status" value="1"/>
</dbReference>